<evidence type="ECO:0000313" key="3">
    <source>
        <dbReference type="Proteomes" id="UP001073227"/>
    </source>
</evidence>
<reference evidence="2" key="1">
    <citation type="submission" date="2022-10" db="EMBL/GenBank/DDBJ databases">
        <title>Hoeflea sp. G2-23, isolated from marine algae.</title>
        <authorList>
            <person name="Kristyanto S."/>
            <person name="Kim J.M."/>
            <person name="Jeon C.O."/>
        </authorList>
    </citation>
    <scope>NUCLEOTIDE SEQUENCE</scope>
    <source>
        <strain evidence="2">G2-23</strain>
    </source>
</reference>
<dbReference type="RefSeq" id="WP_267656310.1">
    <property type="nucleotide sequence ID" value="NZ_JAOVZR010000001.1"/>
</dbReference>
<gene>
    <name evidence="2" type="ORF">OEG84_06350</name>
</gene>
<organism evidence="2 3">
    <name type="scientific">Hoeflea algicola</name>
    <dbReference type="NCBI Taxonomy" id="2983763"/>
    <lineage>
        <taxon>Bacteria</taxon>
        <taxon>Pseudomonadati</taxon>
        <taxon>Pseudomonadota</taxon>
        <taxon>Alphaproteobacteria</taxon>
        <taxon>Hyphomicrobiales</taxon>
        <taxon>Rhizobiaceae</taxon>
        <taxon>Hoeflea</taxon>
    </lineage>
</organism>
<evidence type="ECO:0000313" key="2">
    <source>
        <dbReference type="EMBL" id="MCY0147339.1"/>
    </source>
</evidence>
<accession>A0ABT3Z6D9</accession>
<dbReference type="EMBL" id="JAOVZR010000001">
    <property type="protein sequence ID" value="MCY0147339.1"/>
    <property type="molecule type" value="Genomic_DNA"/>
</dbReference>
<protein>
    <submittedName>
        <fullName evidence="2">Uncharacterized protein</fullName>
    </submittedName>
</protein>
<evidence type="ECO:0000256" key="1">
    <source>
        <dbReference type="SAM" id="Phobius"/>
    </source>
</evidence>
<feature type="transmembrane region" description="Helical" evidence="1">
    <location>
        <begin position="6"/>
        <end position="23"/>
    </location>
</feature>
<keyword evidence="1" id="KW-0812">Transmembrane</keyword>
<comment type="caution">
    <text evidence="2">The sequence shown here is derived from an EMBL/GenBank/DDBJ whole genome shotgun (WGS) entry which is preliminary data.</text>
</comment>
<keyword evidence="1" id="KW-1133">Transmembrane helix</keyword>
<proteinExistence type="predicted"/>
<keyword evidence="3" id="KW-1185">Reference proteome</keyword>
<keyword evidence="1" id="KW-0472">Membrane</keyword>
<dbReference type="Proteomes" id="UP001073227">
    <property type="component" value="Unassembled WGS sequence"/>
</dbReference>
<name>A0ABT3Z6D9_9HYPH</name>
<sequence length="102" mass="10862">MAISAYMAAITAIAAVVGLIGNYRPTNDGSKNSNGRFCAVVSSSMASPSIVPFAIPDLYNCCLVVGIRTCHCTLNQGGMTWELRVCSSRSQCCYSKTEQRNG</sequence>